<name>A0A3A3A1L3_9EURO</name>
<feature type="region of interest" description="Disordered" evidence="7">
    <location>
        <begin position="1243"/>
        <end position="1680"/>
    </location>
</feature>
<evidence type="ECO:0000256" key="3">
    <source>
        <dbReference type="ARBA" id="ARBA00022454"/>
    </source>
</evidence>
<dbReference type="OrthoDB" id="5399929at2759"/>
<dbReference type="PANTHER" id="PTHR22928">
    <property type="entry name" value="TELOMERE-ASSOCIATED PROTEIN RIF1"/>
    <property type="match status" value="1"/>
</dbReference>
<feature type="compositionally biased region" description="Polar residues" evidence="7">
    <location>
        <begin position="1492"/>
        <end position="1506"/>
    </location>
</feature>
<feature type="region of interest" description="Disordered" evidence="7">
    <location>
        <begin position="1"/>
        <end position="84"/>
    </location>
</feature>
<feature type="compositionally biased region" description="Polar residues" evidence="7">
    <location>
        <begin position="1127"/>
        <end position="1136"/>
    </location>
</feature>
<feature type="compositionally biased region" description="Basic and acidic residues" evidence="7">
    <location>
        <begin position="1355"/>
        <end position="1369"/>
    </location>
</feature>
<feature type="region of interest" description="Disordered" evidence="7">
    <location>
        <begin position="1061"/>
        <end position="1103"/>
    </location>
</feature>
<keyword evidence="6" id="KW-0131">Cell cycle</keyword>
<reference evidence="10" key="1">
    <citation type="submission" date="2017-02" db="EMBL/GenBank/DDBJ databases">
        <authorList>
            <person name="Tafer H."/>
            <person name="Lopandic K."/>
        </authorList>
    </citation>
    <scope>NUCLEOTIDE SEQUENCE [LARGE SCALE GENOMIC DNA]</scope>
    <source>
        <strain evidence="10">CBS 366.77</strain>
    </source>
</reference>
<evidence type="ECO:0000256" key="2">
    <source>
        <dbReference type="ARBA" id="ARBA00004574"/>
    </source>
</evidence>
<feature type="compositionally biased region" description="Basic residues" evidence="7">
    <location>
        <begin position="1462"/>
        <end position="1471"/>
    </location>
</feature>
<dbReference type="Proteomes" id="UP000266188">
    <property type="component" value="Unassembled WGS sequence"/>
</dbReference>
<proteinExistence type="predicted"/>
<dbReference type="PANTHER" id="PTHR22928:SF3">
    <property type="entry name" value="TELOMERE-ASSOCIATED PROTEIN RIF1"/>
    <property type="match status" value="1"/>
</dbReference>
<keyword evidence="5" id="KW-0539">Nucleus</keyword>
<gene>
    <name evidence="9" type="ORF">PHISCL_03629</name>
</gene>
<feature type="compositionally biased region" description="Basic and acidic residues" evidence="7">
    <location>
        <begin position="1450"/>
        <end position="1461"/>
    </location>
</feature>
<dbReference type="Pfam" id="PF12231">
    <property type="entry name" value="Rif1_N"/>
    <property type="match status" value="1"/>
</dbReference>
<evidence type="ECO:0000256" key="6">
    <source>
        <dbReference type="ARBA" id="ARBA00023306"/>
    </source>
</evidence>
<feature type="domain" description="Telomere-associated protein Rif1 N-terminal" evidence="8">
    <location>
        <begin position="130"/>
        <end position="503"/>
    </location>
</feature>
<feature type="compositionally biased region" description="Basic and acidic residues" evidence="7">
    <location>
        <begin position="1663"/>
        <end position="1677"/>
    </location>
</feature>
<keyword evidence="4" id="KW-0779">Telomere</keyword>
<dbReference type="GO" id="GO:0140445">
    <property type="term" value="C:chromosome, telomeric repeat region"/>
    <property type="evidence" value="ECO:0007669"/>
    <property type="project" value="TreeGrafter"/>
</dbReference>
<feature type="compositionally biased region" description="Polar residues" evidence="7">
    <location>
        <begin position="1537"/>
        <end position="1547"/>
    </location>
</feature>
<feature type="compositionally biased region" description="Polar residues" evidence="7">
    <location>
        <begin position="43"/>
        <end position="61"/>
    </location>
</feature>
<organism evidence="9 10">
    <name type="scientific">Aspergillus sclerotialis</name>
    <dbReference type="NCBI Taxonomy" id="2070753"/>
    <lineage>
        <taxon>Eukaryota</taxon>
        <taxon>Fungi</taxon>
        <taxon>Dikarya</taxon>
        <taxon>Ascomycota</taxon>
        <taxon>Pezizomycotina</taxon>
        <taxon>Eurotiomycetes</taxon>
        <taxon>Eurotiomycetidae</taxon>
        <taxon>Eurotiales</taxon>
        <taxon>Aspergillaceae</taxon>
        <taxon>Aspergillus</taxon>
        <taxon>Aspergillus subgen. Polypaecilum</taxon>
    </lineage>
</organism>
<dbReference type="STRING" id="2070753.A0A3A3A1L3"/>
<feature type="compositionally biased region" description="Polar residues" evidence="7">
    <location>
        <begin position="1606"/>
        <end position="1629"/>
    </location>
</feature>
<sequence length="1726" mass="190739">MVEVLGPVRPPTPPRTSSHTQENGPSHDCPAVFQTPSGAGIAENSSTAGPSTRSKRVNFSLSPKFIKPPTFTNSSKPQSDLRVLTPSNKCRPSKSILKTTQSPVPTSNPNVIPNTPESFAMLLESVTRQLAGESISSRHDAYMQLYNTLKAYEGVIGEQELSGKLGLIAQFIQRDMTRNTGSGDPLDVNLSMHALMLCATLLWRSDISVRLPDDFKFFLIDHSISCLQDTSVPKNVLKPCMSVLSTQNFPPRIMTNTRIIRLLSGLHDLTKRVNGISIVSQRLSIYQRLLTQSKTTLVSQSALWMEHLITGLLHHEKETRLKALTFGFQVSIAAGPNSALSKNLRDILDRPLDGSGALVSEVCGRLSKMMTHPDSGVHVPQVWSVIVLLLRSKNSSIDRWVHFRQWVLIIQECFNRPEPAIKAQAVIGWNRFVFAVSPSEPLNRNLLRMLRKPILSQFERKKQDRNGAPPTRLALCSYYNLLYYAFRPSGSYQHLDVAWEEFVSEPASTIFASGPILSDRFAVALDSLLWSSQGKVWTENRAIETNRVEAVELPSIDCKWIRSRVASVLKVFESIFKCSVWHDTCPRLSDIACAWTSLSNALSHASSKEITPSAESVQAVAHVLCFLQRIWTAGPASLNAVGDQRMGHFFDRFSFLSTTIIPSLGSIPFTEKLLLKNADGTFQVANTPTHHNSQKNSNLVTPIIHFLRLINNRPGMLDSGSSYSRLVHDSLEAGCNCRSSRSSRLELLRHCAELYTRETESCSENASFPQLVWRATAKLASGSLDCSPIESIRERGESTSREYENLMKILSMGFEFPGVFQEWSQLLGSFTRVVASERGDRAIATTVVEPLAECLLHLQVQRVYLPLTTLIRHAESISYYQDVTNAGDGTSSNTHQTGIDELFPPRKLLEIIDKTLRVSYESFNFSEADEFTGFIESFVSFLASRGLALQSAILETLQGSIALWLEDEARKVNPESKVENRLLTVCHVMLSAVLDIMRSFTSHDTLCLQKFATILCAGLESSHVPVAHDFMKMWNSTFGLQESLAHPEPVTRALAKANARIRSHSAGLRESDASEGEVAHDPRMGDAGSTKEASRNEGPKVLNDSYESSLTEMNLAPTAGAEENEPNAASPSQSEPPQRGEVPFNHTAQNSPAGPGTEPRNRASRLFLAVNNSRSESPVRTSRKHIFKTPPHMRNLRNQDLGSGTPPTPTLPNEDSFLGSSPTPGSRGQHAGEVLLSATRNAHISMDPPSSPPDIGPSSPNTHNQQEPFKFSDMSSPHIETRETDSVTRKAAPRYSTGAVSTPVSNRKTDHDKGSSKQNSTKLGKRSFDRPRSASGRFIKSPANPQGPDSSPIKGPREQNHDQDSKSKSEITASASKRTTRNSRRSKRRSETSADAVSDGNSSGDDMETQIASQLEQDLELAVDQNERHDTDETELPNTFPMTKTKKRKLESDEAHKEPPKEKRRSSRRTSTKSATPETQTISPMRNRRSTISKSTQESKIESSPTEPAPKKRKRGSKGSSSNANTGTDQAKDSDTAKQQYGSQNTEGDVDKNVEDAGPASKRRKSSRLSGQDVAEDIPSQERLPEKPPEKLPRSRPSRKPKSKGNKSQTPVFQETSVNTPTQESSKAARQQREESSEPQIQMQEPETSADQPPTGQGQGQAEGREASQKTHTKLDGSDPTVLRSLRGILDEMKLTTLNMENLKEMDNLLFEIRVQAHEALRRNSG</sequence>
<evidence type="ECO:0000313" key="10">
    <source>
        <dbReference type="Proteomes" id="UP000266188"/>
    </source>
</evidence>
<dbReference type="EMBL" id="MVGC01000096">
    <property type="protein sequence ID" value="RJE24035.1"/>
    <property type="molecule type" value="Genomic_DNA"/>
</dbReference>
<feature type="compositionally biased region" description="Basic residues" evidence="7">
    <location>
        <begin position="1594"/>
        <end position="1605"/>
    </location>
</feature>
<accession>A0A3A3A1L3</accession>
<comment type="caution">
    <text evidence="9">The sequence shown here is derived from an EMBL/GenBank/DDBJ whole genome shotgun (WGS) entry which is preliminary data.</text>
</comment>
<evidence type="ECO:0000256" key="7">
    <source>
        <dbReference type="SAM" id="MobiDB-lite"/>
    </source>
</evidence>
<feature type="compositionally biased region" description="Basic residues" evidence="7">
    <location>
        <begin position="1378"/>
        <end position="1388"/>
    </location>
</feature>
<feature type="compositionally biased region" description="Basic and acidic residues" evidence="7">
    <location>
        <begin position="1279"/>
        <end position="1288"/>
    </location>
</feature>
<evidence type="ECO:0000259" key="8">
    <source>
        <dbReference type="Pfam" id="PF12231"/>
    </source>
</evidence>
<evidence type="ECO:0000256" key="1">
    <source>
        <dbReference type="ARBA" id="ARBA00004123"/>
    </source>
</evidence>
<dbReference type="InterPro" id="IPR022031">
    <property type="entry name" value="Rif1_N"/>
</dbReference>
<keyword evidence="3" id="KW-0158">Chromosome</keyword>
<feature type="compositionally biased region" description="Basic and acidic residues" evidence="7">
    <location>
        <begin position="1583"/>
        <end position="1593"/>
    </location>
</feature>
<dbReference type="SUPFAM" id="SSF48371">
    <property type="entry name" value="ARM repeat"/>
    <property type="match status" value="1"/>
</dbReference>
<comment type="subcellular location">
    <subcellularLocation>
        <location evidence="2">Chromosome</location>
        <location evidence="2">Telomere</location>
    </subcellularLocation>
    <subcellularLocation>
        <location evidence="1">Nucleus</location>
    </subcellularLocation>
</comment>
<feature type="compositionally biased region" description="Basic and acidic residues" evidence="7">
    <location>
        <begin position="1067"/>
        <end position="1084"/>
    </location>
</feature>
<feature type="compositionally biased region" description="Polar residues" evidence="7">
    <location>
        <begin position="1399"/>
        <end position="1416"/>
    </location>
</feature>
<feature type="compositionally biased region" description="Polar residues" evidence="7">
    <location>
        <begin position="1475"/>
        <end position="1485"/>
    </location>
</feature>
<feature type="compositionally biased region" description="Polar residues" evidence="7">
    <location>
        <begin position="1638"/>
        <end position="1655"/>
    </location>
</feature>
<evidence type="ECO:0000256" key="4">
    <source>
        <dbReference type="ARBA" id="ARBA00022895"/>
    </source>
</evidence>
<dbReference type="GO" id="GO:0000723">
    <property type="term" value="P:telomere maintenance"/>
    <property type="evidence" value="ECO:0007669"/>
    <property type="project" value="TreeGrafter"/>
</dbReference>
<evidence type="ECO:0000313" key="9">
    <source>
        <dbReference type="EMBL" id="RJE24035.1"/>
    </source>
</evidence>
<evidence type="ECO:0000256" key="5">
    <source>
        <dbReference type="ARBA" id="ARBA00023242"/>
    </source>
</evidence>
<dbReference type="InterPro" id="IPR016024">
    <property type="entry name" value="ARM-type_fold"/>
</dbReference>
<feature type="region of interest" description="Disordered" evidence="7">
    <location>
        <begin position="1119"/>
        <end position="1230"/>
    </location>
</feature>
<dbReference type="GO" id="GO:0005634">
    <property type="term" value="C:nucleus"/>
    <property type="evidence" value="ECO:0007669"/>
    <property type="project" value="UniProtKB-SubCell"/>
</dbReference>
<feature type="compositionally biased region" description="Polar residues" evidence="7">
    <location>
        <begin position="1170"/>
        <end position="1180"/>
    </location>
</feature>
<keyword evidence="10" id="KW-1185">Reference proteome</keyword>
<protein>
    <recommendedName>
        <fullName evidence="8">Telomere-associated protein Rif1 N-terminal domain-containing protein</fullName>
    </recommendedName>
</protein>